<name>A0A3Q2ZXH4_KRYMA</name>
<reference evidence="1" key="1">
    <citation type="submission" date="2025-08" db="UniProtKB">
        <authorList>
            <consortium name="Ensembl"/>
        </authorList>
    </citation>
    <scope>IDENTIFICATION</scope>
</reference>
<dbReference type="SUPFAM" id="SSF52266">
    <property type="entry name" value="SGNH hydrolase"/>
    <property type="match status" value="1"/>
</dbReference>
<dbReference type="AlphaFoldDB" id="A0A3Q2ZXH4"/>
<reference evidence="1" key="2">
    <citation type="submission" date="2025-09" db="UniProtKB">
        <authorList>
            <consortium name="Ensembl"/>
        </authorList>
    </citation>
    <scope>IDENTIFICATION</scope>
</reference>
<dbReference type="Proteomes" id="UP000264800">
    <property type="component" value="Unplaced"/>
</dbReference>
<evidence type="ECO:0008006" key="3">
    <source>
        <dbReference type="Google" id="ProtNLM"/>
    </source>
</evidence>
<protein>
    <recommendedName>
        <fullName evidence="3">SGNH hydrolase-type esterase domain-containing protein</fullName>
    </recommendedName>
</protein>
<dbReference type="Ensembl" id="ENSKMAT00000008753.1">
    <property type="protein sequence ID" value="ENSKMAP00000008621.1"/>
    <property type="gene ID" value="ENSKMAG00000006475.1"/>
</dbReference>
<keyword evidence="2" id="KW-1185">Reference proteome</keyword>
<dbReference type="GeneTree" id="ENSGT00770000121665"/>
<dbReference type="Gene3D" id="3.40.50.12690">
    <property type="match status" value="1"/>
</dbReference>
<organism evidence="1 2">
    <name type="scientific">Kryptolebias marmoratus</name>
    <name type="common">Mangrove killifish</name>
    <name type="synonym">Rivulus marmoratus</name>
    <dbReference type="NCBI Taxonomy" id="37003"/>
    <lineage>
        <taxon>Eukaryota</taxon>
        <taxon>Metazoa</taxon>
        <taxon>Chordata</taxon>
        <taxon>Craniata</taxon>
        <taxon>Vertebrata</taxon>
        <taxon>Euteleostomi</taxon>
        <taxon>Actinopterygii</taxon>
        <taxon>Neopterygii</taxon>
        <taxon>Teleostei</taxon>
        <taxon>Neoteleostei</taxon>
        <taxon>Acanthomorphata</taxon>
        <taxon>Ovalentaria</taxon>
        <taxon>Atherinomorphae</taxon>
        <taxon>Cyprinodontiformes</taxon>
        <taxon>Rivulidae</taxon>
        <taxon>Kryptolebias</taxon>
    </lineage>
</organism>
<accession>A0A3Q2ZXH4</accession>
<proteinExistence type="predicted"/>
<evidence type="ECO:0000313" key="2">
    <source>
        <dbReference type="Proteomes" id="UP000264800"/>
    </source>
</evidence>
<sequence length="176" mass="19744">MPKVLIVGDSSVNGIDHLCNKNKTKVLCFSKDTVSDVTEKIVPLTTDHPSIENLIIHTGANDLAKKQSEILKKDFSHLLSTLGNLKIKVLISGPILKPGRGDENYTVRWEHAAHWQGRKVGGPMAPWPQWFQPLWPQPSPLHLSVPFPHHHHHLHLSCPLSPLWCWSLCHQPGSEV</sequence>
<evidence type="ECO:0000313" key="1">
    <source>
        <dbReference type="Ensembl" id="ENSKMAP00000008621.1"/>
    </source>
</evidence>
<dbReference type="Gene3D" id="3.40.50.12700">
    <property type="match status" value="1"/>
</dbReference>